<dbReference type="Pfam" id="PF14234">
    <property type="entry name" value="DUF4336"/>
    <property type="match status" value="1"/>
</dbReference>
<reference evidence="1 2" key="1">
    <citation type="submission" date="2019-03" db="EMBL/GenBank/DDBJ databases">
        <title>Genomic Encyclopedia of Type Strains, Phase IV (KMG-IV): sequencing the most valuable type-strain genomes for metagenomic binning, comparative biology and taxonomic classification.</title>
        <authorList>
            <person name="Goeker M."/>
        </authorList>
    </citation>
    <scope>NUCLEOTIDE SEQUENCE [LARGE SCALE GENOMIC DNA]</scope>
    <source>
        <strain evidence="1 2">JA181</strain>
    </source>
</reference>
<dbReference type="PANTHER" id="PTHR33835">
    <property type="entry name" value="YALI0C07656P"/>
    <property type="match status" value="1"/>
</dbReference>
<comment type="caution">
    <text evidence="1">The sequence shown here is derived from an EMBL/GenBank/DDBJ whole genome shotgun (WGS) entry which is preliminary data.</text>
</comment>
<protein>
    <submittedName>
        <fullName evidence="1">Uncharacterized protein DUF4336</fullName>
    </submittedName>
</protein>
<dbReference type="SUPFAM" id="SSF56281">
    <property type="entry name" value="Metallo-hydrolase/oxidoreductase"/>
    <property type="match status" value="1"/>
</dbReference>
<evidence type="ECO:0000313" key="2">
    <source>
        <dbReference type="Proteomes" id="UP000295484"/>
    </source>
</evidence>
<organism evidence="1 2">
    <name type="scientific">Rhodovulum visakhapatnamense</name>
    <dbReference type="NCBI Taxonomy" id="364297"/>
    <lineage>
        <taxon>Bacteria</taxon>
        <taxon>Pseudomonadati</taxon>
        <taxon>Pseudomonadota</taxon>
        <taxon>Alphaproteobacteria</taxon>
        <taxon>Rhodobacterales</taxon>
        <taxon>Paracoccaceae</taxon>
        <taxon>Rhodovulum</taxon>
    </lineage>
</organism>
<accession>A0A4R8FD48</accession>
<dbReference type="EMBL" id="SOEB01000037">
    <property type="protein sequence ID" value="TDX21618.1"/>
    <property type="molecule type" value="Genomic_DNA"/>
</dbReference>
<gene>
    <name evidence="1" type="ORF">EV657_1375</name>
</gene>
<proteinExistence type="predicted"/>
<dbReference type="InterPro" id="IPR025638">
    <property type="entry name" value="DUF4336"/>
</dbReference>
<name>A0A4R8FD48_9RHOB</name>
<dbReference type="PANTHER" id="PTHR33835:SF1">
    <property type="entry name" value="METALLO-BETA-LACTAMASE DOMAIN-CONTAINING PROTEIN"/>
    <property type="match status" value="1"/>
</dbReference>
<sequence length="252" mass="27317">MAGRADGLYPPLSVPKPLGQEIWVVDGPAIRFYGMPFPTRMCVVRLPSGGLWLHSPVRPDEDLIARIETLGPVAHLVAPNALHYAFLPAWAARFPEAAVHAAPGAAERAARHGVGFPDHAPLGPRAPEAWRGTIRQRLVPGHPFLKEAIFFHRPSRTLILTDLIEAFEPARLGPVMKLATWIGGIRSPGGTPRDARLTWTDTAAAAPVLREALSWAPDRVIMAHGAPIETDVTARLRQAFVWALGPDADARA</sequence>
<dbReference type="Proteomes" id="UP000295484">
    <property type="component" value="Unassembled WGS sequence"/>
</dbReference>
<evidence type="ECO:0000313" key="1">
    <source>
        <dbReference type="EMBL" id="TDX21618.1"/>
    </source>
</evidence>
<dbReference type="AlphaFoldDB" id="A0A4R8FD48"/>
<dbReference type="RefSeq" id="WP_134079519.1">
    <property type="nucleotide sequence ID" value="NZ_SOEB01000037.1"/>
</dbReference>
<dbReference type="InterPro" id="IPR036866">
    <property type="entry name" value="RibonucZ/Hydroxyglut_hydro"/>
</dbReference>